<dbReference type="GO" id="GO:0090660">
    <property type="term" value="P:cerebrospinal fluid circulation"/>
    <property type="evidence" value="ECO:0007669"/>
    <property type="project" value="Ensembl"/>
</dbReference>
<dbReference type="Bgee" id="ENSMODG00000000351">
    <property type="expression patterns" value="Expressed in spermatocyte and 12 other cell types or tissues"/>
</dbReference>
<dbReference type="HOGENOM" id="CLU_020964_0_0_1"/>
<dbReference type="GeneTree" id="ENSGT00390000006925"/>
<evidence type="ECO:0000313" key="2">
    <source>
        <dbReference type="Ensembl" id="ENSMODP00000000421.3"/>
    </source>
</evidence>
<dbReference type="GO" id="GO:0051649">
    <property type="term" value="P:establishment of localization in cell"/>
    <property type="evidence" value="ECO:0007669"/>
    <property type="project" value="Ensembl"/>
</dbReference>
<reference evidence="2" key="3">
    <citation type="submission" date="2025-09" db="UniProtKB">
        <authorList>
            <consortium name="Ensembl"/>
        </authorList>
    </citation>
    <scope>IDENTIFICATION</scope>
</reference>
<dbReference type="PANTHER" id="PTHR46500">
    <property type="entry name" value="CILIA- AND FLAGELLA-ASSOCIATED PROTEIN 221"/>
    <property type="match status" value="1"/>
</dbReference>
<dbReference type="InParanoid" id="F6RUD2"/>
<dbReference type="InterPro" id="IPR013783">
    <property type="entry name" value="Ig-like_fold"/>
</dbReference>
<protein>
    <submittedName>
        <fullName evidence="2">Cilia and flagella associated protein 221</fullName>
    </submittedName>
</protein>
<dbReference type="GO" id="GO:0005576">
    <property type="term" value="C:extracellular region"/>
    <property type="evidence" value="ECO:0007669"/>
    <property type="project" value="GOC"/>
</dbReference>
<dbReference type="GO" id="GO:0005737">
    <property type="term" value="C:cytoplasm"/>
    <property type="evidence" value="ECO:0007669"/>
    <property type="project" value="Ensembl"/>
</dbReference>
<dbReference type="AlphaFoldDB" id="F6RUD2"/>
<dbReference type="FunCoup" id="F6RUD2">
    <property type="interactions" value="76"/>
</dbReference>
<organism evidence="2 3">
    <name type="scientific">Monodelphis domestica</name>
    <name type="common">Gray short-tailed opossum</name>
    <dbReference type="NCBI Taxonomy" id="13616"/>
    <lineage>
        <taxon>Eukaryota</taxon>
        <taxon>Metazoa</taxon>
        <taxon>Chordata</taxon>
        <taxon>Craniata</taxon>
        <taxon>Vertebrata</taxon>
        <taxon>Euteleostomi</taxon>
        <taxon>Mammalia</taxon>
        <taxon>Metatheria</taxon>
        <taxon>Didelphimorphia</taxon>
        <taxon>Didelphidae</taxon>
        <taxon>Monodelphis</taxon>
    </lineage>
</organism>
<dbReference type="eggNOG" id="ENOG502QT0T">
    <property type="taxonomic scope" value="Eukaryota"/>
</dbReference>
<dbReference type="GO" id="GO:0120316">
    <property type="term" value="P:sperm flagellum assembly"/>
    <property type="evidence" value="ECO:0007669"/>
    <property type="project" value="Ensembl"/>
</dbReference>
<keyword evidence="3" id="KW-1185">Reference proteome</keyword>
<dbReference type="CTD" id="200373"/>
<evidence type="ECO:0000313" key="3">
    <source>
        <dbReference type="Proteomes" id="UP000002280"/>
    </source>
</evidence>
<dbReference type="InterPro" id="IPR059041">
    <property type="entry name" value="Ig_DLEC1_1"/>
</dbReference>
<accession>F6RUD2</accession>
<name>F6RUD2_MONDO</name>
<dbReference type="OrthoDB" id="5538672at2759"/>
<dbReference type="GO" id="GO:0005516">
    <property type="term" value="F:calmodulin binding"/>
    <property type="evidence" value="ECO:0007669"/>
    <property type="project" value="Ensembl"/>
</dbReference>
<evidence type="ECO:0000259" key="1">
    <source>
        <dbReference type="Pfam" id="PF23277"/>
    </source>
</evidence>
<dbReference type="GO" id="GO:0097729">
    <property type="term" value="C:9+2 motile cilium"/>
    <property type="evidence" value="ECO:0000318"/>
    <property type="project" value="GO_Central"/>
</dbReference>
<dbReference type="KEGG" id="mdo:100013235"/>
<proteinExistence type="predicted"/>
<reference evidence="2 3" key="1">
    <citation type="journal article" date="2007" name="Nature">
        <title>Genome of the marsupial Monodelphis domestica reveals innovation in non-coding sequences.</title>
        <authorList>
            <person name="Mikkelsen T.S."/>
            <person name="Wakefield M.J."/>
            <person name="Aken B."/>
            <person name="Amemiya C.T."/>
            <person name="Chang J.L."/>
            <person name="Duke S."/>
            <person name="Garber M."/>
            <person name="Gentles A.J."/>
            <person name="Goodstadt L."/>
            <person name="Heger A."/>
            <person name="Jurka J."/>
            <person name="Kamal M."/>
            <person name="Mauceli E."/>
            <person name="Searle S.M."/>
            <person name="Sharpe T."/>
            <person name="Baker M.L."/>
            <person name="Batzer M.A."/>
            <person name="Benos P.V."/>
            <person name="Belov K."/>
            <person name="Clamp M."/>
            <person name="Cook A."/>
            <person name="Cuff J."/>
            <person name="Das R."/>
            <person name="Davidow L."/>
            <person name="Deakin J.E."/>
            <person name="Fazzari M.J."/>
            <person name="Glass J.L."/>
            <person name="Grabherr M."/>
            <person name="Greally J.M."/>
            <person name="Gu W."/>
            <person name="Hore T.A."/>
            <person name="Huttley G.A."/>
            <person name="Kleber M."/>
            <person name="Jirtle R.L."/>
            <person name="Koina E."/>
            <person name="Lee J.T."/>
            <person name="Mahony S."/>
            <person name="Marra M.A."/>
            <person name="Miller R.D."/>
            <person name="Nicholls R.D."/>
            <person name="Oda M."/>
            <person name="Papenfuss A.T."/>
            <person name="Parra Z.E."/>
            <person name="Pollock D.D."/>
            <person name="Ray D.A."/>
            <person name="Schein J.E."/>
            <person name="Speed T.P."/>
            <person name="Thompson K."/>
            <person name="VandeBerg J.L."/>
            <person name="Wade C.M."/>
            <person name="Walker J.A."/>
            <person name="Waters P.D."/>
            <person name="Webber C."/>
            <person name="Weidman J.R."/>
            <person name="Xie X."/>
            <person name="Zody M.C."/>
            <person name="Baldwin J."/>
            <person name="Abdouelleil A."/>
            <person name="Abdulkadir J."/>
            <person name="Abebe A."/>
            <person name="Abera B."/>
            <person name="Abreu J."/>
            <person name="Acer S.C."/>
            <person name="Aftuck L."/>
            <person name="Alexander A."/>
            <person name="An P."/>
            <person name="Anderson E."/>
            <person name="Anderson S."/>
            <person name="Arachi H."/>
            <person name="Azer M."/>
            <person name="Bachantsang P."/>
            <person name="Barry A."/>
            <person name="Bayul T."/>
            <person name="Berlin A."/>
            <person name="Bessette D."/>
            <person name="Bloom T."/>
            <person name="Bloom T."/>
            <person name="Boguslavskiy L."/>
            <person name="Bonnet C."/>
            <person name="Boukhgalter B."/>
            <person name="Bourzgui I."/>
            <person name="Brown A."/>
            <person name="Cahill P."/>
            <person name="Channer S."/>
            <person name="Cheshatsang Y."/>
            <person name="Chuda L."/>
            <person name="Citroen M."/>
            <person name="Collymore A."/>
            <person name="Cooke P."/>
            <person name="Costello M."/>
            <person name="D'Aco K."/>
            <person name="Daza R."/>
            <person name="De Haan G."/>
            <person name="DeGray S."/>
            <person name="DeMaso C."/>
            <person name="Dhargay N."/>
            <person name="Dooley K."/>
            <person name="Dooley E."/>
            <person name="Doricent M."/>
            <person name="Dorje P."/>
            <person name="Dorjee K."/>
            <person name="Dupes A."/>
            <person name="Elong R."/>
            <person name="Falk J."/>
            <person name="Farina A."/>
            <person name="Faro S."/>
            <person name="Ferguson D."/>
            <person name="Fisher S."/>
            <person name="Foley C.D."/>
            <person name="Franke A."/>
            <person name="Friedrich D."/>
            <person name="Gadbois L."/>
            <person name="Gearin G."/>
            <person name="Gearin C.R."/>
            <person name="Giannoukos G."/>
            <person name="Goode T."/>
            <person name="Graham J."/>
            <person name="Grandbois E."/>
            <person name="Grewal S."/>
            <person name="Gyaltsen K."/>
            <person name="Hafez N."/>
            <person name="Hagos B."/>
            <person name="Hall J."/>
            <person name="Henson C."/>
            <person name="Hollinger A."/>
            <person name="Honan T."/>
            <person name="Huard M.D."/>
            <person name="Hughes L."/>
            <person name="Hurhula B."/>
            <person name="Husby M.E."/>
            <person name="Kamat A."/>
            <person name="Kanga B."/>
            <person name="Kashin S."/>
            <person name="Khazanovich D."/>
            <person name="Kisner P."/>
            <person name="Lance K."/>
            <person name="Lara M."/>
            <person name="Lee W."/>
            <person name="Lennon N."/>
            <person name="Letendre F."/>
            <person name="LeVine R."/>
            <person name="Lipovsky A."/>
            <person name="Liu X."/>
            <person name="Liu J."/>
            <person name="Liu S."/>
            <person name="Lokyitsang T."/>
            <person name="Lokyitsang Y."/>
            <person name="Lubonja R."/>
            <person name="Lui A."/>
            <person name="MacDonald P."/>
            <person name="Magnisalis V."/>
            <person name="Maru K."/>
            <person name="Matthews C."/>
            <person name="McCusker W."/>
            <person name="McDonough S."/>
            <person name="Mehta T."/>
            <person name="Meldrim J."/>
            <person name="Meneus L."/>
            <person name="Mihai O."/>
            <person name="Mihalev A."/>
            <person name="Mihova T."/>
            <person name="Mittelman R."/>
            <person name="Mlenga V."/>
            <person name="Montmayeur A."/>
            <person name="Mulrain L."/>
            <person name="Navidi A."/>
            <person name="Naylor J."/>
            <person name="Negash T."/>
            <person name="Nguyen T."/>
            <person name="Nguyen N."/>
            <person name="Nicol R."/>
            <person name="Norbu C."/>
            <person name="Norbu N."/>
            <person name="Novod N."/>
            <person name="O'Neill B."/>
            <person name="Osman S."/>
            <person name="Markiewicz E."/>
            <person name="Oyono O.L."/>
            <person name="Patti C."/>
            <person name="Phunkhang P."/>
            <person name="Pierre F."/>
            <person name="Priest M."/>
            <person name="Raghuraman S."/>
            <person name="Rege F."/>
            <person name="Reyes R."/>
            <person name="Rise C."/>
            <person name="Rogov P."/>
            <person name="Ross K."/>
            <person name="Ryan E."/>
            <person name="Settipalli S."/>
            <person name="Shea T."/>
            <person name="Sherpa N."/>
            <person name="Shi L."/>
            <person name="Shih D."/>
            <person name="Sparrow T."/>
            <person name="Spaulding J."/>
            <person name="Stalker J."/>
            <person name="Stange-Thomann N."/>
            <person name="Stavropoulos S."/>
            <person name="Stone C."/>
            <person name="Strader C."/>
            <person name="Tesfaye S."/>
            <person name="Thomson T."/>
            <person name="Thoulutsang Y."/>
            <person name="Thoulutsang D."/>
            <person name="Topham K."/>
            <person name="Topping I."/>
            <person name="Tsamla T."/>
            <person name="Vassiliev H."/>
            <person name="Vo A."/>
            <person name="Wangchuk T."/>
            <person name="Wangdi T."/>
            <person name="Weiand M."/>
            <person name="Wilkinson J."/>
            <person name="Wilson A."/>
            <person name="Yadav S."/>
            <person name="Young G."/>
            <person name="Yu Q."/>
            <person name="Zembek L."/>
            <person name="Zhong D."/>
            <person name="Zimmer A."/>
            <person name="Zwirko Z."/>
            <person name="Jaffe D.B."/>
            <person name="Alvarez P."/>
            <person name="Brockman W."/>
            <person name="Butler J."/>
            <person name="Chin C."/>
            <person name="Gnerre S."/>
            <person name="MacCallum I."/>
            <person name="Graves J.A."/>
            <person name="Ponting C.P."/>
            <person name="Breen M."/>
            <person name="Samollow P.B."/>
            <person name="Lander E.S."/>
            <person name="Lindblad-Toh K."/>
        </authorList>
    </citation>
    <scope>NUCLEOTIDE SEQUENCE [LARGE SCALE GENOMIC DNA]</scope>
</reference>
<dbReference type="GO" id="GO:0044458">
    <property type="term" value="P:motile cilium assembly"/>
    <property type="evidence" value="ECO:0000318"/>
    <property type="project" value="GO_Central"/>
</dbReference>
<dbReference type="Ensembl" id="ENSMODT00000000430.4">
    <property type="protein sequence ID" value="ENSMODP00000000421.3"/>
    <property type="gene ID" value="ENSMODG00000000351.4"/>
</dbReference>
<dbReference type="PANTHER" id="PTHR46500:SF1">
    <property type="entry name" value="CILIA- AND FLAGELLA-ASSOCIATED PROTEIN 221"/>
    <property type="match status" value="1"/>
</dbReference>
<dbReference type="GO" id="GO:0120197">
    <property type="term" value="P:mucociliary clearance"/>
    <property type="evidence" value="ECO:0007669"/>
    <property type="project" value="Ensembl"/>
</dbReference>
<dbReference type="GeneID" id="100013235"/>
<feature type="domain" description="Deleted in lung and esophageal cancer protein 1 Ig-like" evidence="1">
    <location>
        <begin position="59"/>
        <end position="136"/>
    </location>
</feature>
<dbReference type="GO" id="GO:0097386">
    <property type="term" value="C:glial cell projection"/>
    <property type="evidence" value="ECO:0007669"/>
    <property type="project" value="Ensembl"/>
</dbReference>
<gene>
    <name evidence="2" type="primary">CFAP221</name>
</gene>
<dbReference type="OMA" id="TYNPPQW"/>
<dbReference type="GO" id="GO:0036126">
    <property type="term" value="C:sperm flagellum"/>
    <property type="evidence" value="ECO:0007669"/>
    <property type="project" value="Ensembl"/>
</dbReference>
<dbReference type="Pfam" id="PF23277">
    <property type="entry name" value="Ig_Dlec1_1"/>
    <property type="match status" value="1"/>
</dbReference>
<dbReference type="Gene3D" id="2.60.40.10">
    <property type="entry name" value="Immunoglobulins"/>
    <property type="match status" value="2"/>
</dbReference>
<dbReference type="GO" id="GO:0002177">
    <property type="term" value="C:manchette"/>
    <property type="evidence" value="ECO:0007669"/>
    <property type="project" value="Ensembl"/>
</dbReference>
<dbReference type="Proteomes" id="UP000002280">
    <property type="component" value="Chromosome 4"/>
</dbReference>
<reference evidence="2" key="2">
    <citation type="submission" date="2025-08" db="UniProtKB">
        <authorList>
            <consortium name="Ensembl"/>
        </authorList>
    </citation>
    <scope>IDENTIFICATION</scope>
</reference>
<sequence>MEVIQSTDIKSNDDERTHTEISPILLASLVEEPKKRKEVPNHLLESKIFSKLEQNKIVKAEPGIIHFGSYKIGEHHQQILNLINVSDDVINLHILPPQTKYFSIKYTKKHRIVPGLSRKVMVEFSPDEWRYYYDCIRIHCQGDENLLIPLHAYPVLNTLEFPSFINLPDIPLGESEDYVIPLQCSCPIDFEFHIIVLQPDESFVVHPTSGIIPSNGKVNLTVTFAPFRYGTARIKLQLWISQFNATPYVCTFTGTSSPQMALSLEDFEKFNKLSKKIRIPPEKTFKLETKKTLSKKTRYTHAKKIEYRDLRFPTDLSTPFAVATILNQEAGKLKHKELREVMYSKDEFYKTKQMKEALFLNKVRWDTIEEADNYLKWQVRLGKDPISNEYKEAFQEEMRRCWQVYQVIRGDPVLEEEFDRRTSEVDNSRVYRKVAEKKQDLSPKFDVLVNNLWLKKYRRQKRFQQAARKVLIRERLCKILNALHKVDRQMILRKFEAERKTAYEFRTKTICPLALSQDEATTHFYLQPEQVLPFQFPSHSLEAKSDELAPDGLGLVPIKPAEVQIKQCHHFLNLQVPQLYNIKRYKPYCIQTCSSSYKSQKLARPLKEGAMEEIILVEPSQRSENHHLPSCRKVSLLELSPPETMLKSPLYHPLSIFNPNPGLFAVKHKMTYAEVTTDYHLCTHPKYMFTKECHRGSSIPMTQKKFLNRKDIIPGIMSWKKFTPAVLSVLNDTTNLTSNCCRDPYNEDMLPSNVPAVLSELREEDRAEIIEQEPGDQPPDNVLTPEMLRAEFVILEDKVIREDKDQAQTEKIGEKVFQNVQNMQSKSNNRNLLLE</sequence>
<dbReference type="InterPro" id="IPR029676">
    <property type="entry name" value="CFAP221"/>
</dbReference>
<dbReference type="STRING" id="13616.ENSMODP00000000421"/>